<reference evidence="1 2" key="1">
    <citation type="submission" date="2014-12" db="EMBL/GenBank/DDBJ databases">
        <title>Complete genome sequence of Streptomyces vietnamensis strain GIMV4.0001, a genetic manipulable producer of the benzoisochromanequinone antibiotic granaticin.</title>
        <authorList>
            <person name="Deng M.R."/>
            <person name="Guo J."/>
            <person name="Ma L.Y."/>
            <person name="Feng G.D."/>
            <person name="Mo C.Y."/>
            <person name="Zhu H.H."/>
        </authorList>
    </citation>
    <scope>NUCLEOTIDE SEQUENCE [LARGE SCALE GENOMIC DNA]</scope>
    <source>
        <strain evidence="2">GIMV4.0001</strain>
        <plasmid evidence="1 2">pSVL1</plasmid>
    </source>
</reference>
<dbReference type="HOGENOM" id="CLU_1453694_0_0_11"/>
<dbReference type="EMBL" id="CP010408">
    <property type="protein sequence ID" value="AJF70477.1"/>
    <property type="molecule type" value="Genomic_DNA"/>
</dbReference>
<gene>
    <name evidence="1" type="ORF">SVTN_40680</name>
</gene>
<organism evidence="1 2">
    <name type="scientific">Streptomyces vietnamensis</name>
    <dbReference type="NCBI Taxonomy" id="362257"/>
    <lineage>
        <taxon>Bacteria</taxon>
        <taxon>Bacillati</taxon>
        <taxon>Actinomycetota</taxon>
        <taxon>Actinomycetes</taxon>
        <taxon>Kitasatosporales</taxon>
        <taxon>Streptomycetaceae</taxon>
        <taxon>Streptomyces</taxon>
    </lineage>
</organism>
<geneLocation type="plasmid" evidence="1 2">
    <name>pSVL1</name>
</geneLocation>
<dbReference type="KEGG" id="svt:SVTN_40680"/>
<keyword evidence="2" id="KW-1185">Reference proteome</keyword>
<evidence type="ECO:0000313" key="1">
    <source>
        <dbReference type="EMBL" id="AJF70477.1"/>
    </source>
</evidence>
<protein>
    <submittedName>
        <fullName evidence="1">Uncharacterized protein</fullName>
    </submittedName>
</protein>
<dbReference type="RefSeq" id="WP_041134945.1">
    <property type="nucleotide sequence ID" value="NZ_CP010408.1"/>
</dbReference>
<evidence type="ECO:0000313" key="2">
    <source>
        <dbReference type="Proteomes" id="UP000031774"/>
    </source>
</evidence>
<proteinExistence type="predicted"/>
<name>A0A0B5IJ25_9ACTN</name>
<accession>A0A0B5IJ25</accession>
<dbReference type="AlphaFoldDB" id="A0A0B5IJ25"/>
<sequence length="186" mass="19744">MIIRTPLPNALHAAARARAIAGIARRRSVLNHPAEEALTTVAELLDDVALTFETDLPPVLDGVVITNTIPFDASLLLAIAEDVIAQNTATGLPACLGQYVTSAVFGTLELPRLLHPVSAQLASQETSLRAALQLLHERHLTGAGERPETAGLYLEAAFKLHLSWGRLAAAVAVDNARPCNRPTVAQ</sequence>
<dbReference type="Proteomes" id="UP000031774">
    <property type="component" value="Plasmid pSVL1"/>
</dbReference>
<keyword evidence="1" id="KW-0614">Plasmid</keyword>